<dbReference type="CDD" id="cd01166">
    <property type="entry name" value="KdgK"/>
    <property type="match status" value="1"/>
</dbReference>
<keyword evidence="5" id="KW-0067">ATP-binding</keyword>
<keyword evidence="4 6" id="KW-0418">Kinase</keyword>
<protein>
    <submittedName>
        <fullName evidence="8">5-dehydro-2-deoxygluconokinase</fullName>
    </submittedName>
</protein>
<dbReference type="InterPro" id="IPR011611">
    <property type="entry name" value="PfkB_dom"/>
</dbReference>
<dbReference type="InterPro" id="IPR029056">
    <property type="entry name" value="Ribokinase-like"/>
</dbReference>
<dbReference type="PANTHER" id="PTHR43085:SF1">
    <property type="entry name" value="PSEUDOURIDINE KINASE-RELATED"/>
    <property type="match status" value="1"/>
</dbReference>
<dbReference type="Proteomes" id="UP000199444">
    <property type="component" value="Unassembled WGS sequence"/>
</dbReference>
<feature type="domain" description="Carbohydrate kinase PfkB" evidence="7">
    <location>
        <begin position="6"/>
        <end position="302"/>
    </location>
</feature>
<reference evidence="8 9" key="1">
    <citation type="submission" date="2016-10" db="EMBL/GenBank/DDBJ databases">
        <authorList>
            <person name="de Groot N.N."/>
        </authorList>
    </citation>
    <scope>NUCLEOTIDE SEQUENCE [LARGE SCALE GENOMIC DNA]</scope>
    <source>
        <strain evidence="8 9">CGMCC 1.10449</strain>
    </source>
</reference>
<dbReference type="AlphaFoldDB" id="A0A1H0YTQ9"/>
<keyword evidence="3" id="KW-0547">Nucleotide-binding</keyword>
<dbReference type="SUPFAM" id="SSF53613">
    <property type="entry name" value="Ribokinase-like"/>
    <property type="match status" value="1"/>
</dbReference>
<dbReference type="GO" id="GO:0005524">
    <property type="term" value="F:ATP binding"/>
    <property type="evidence" value="ECO:0007669"/>
    <property type="project" value="UniProtKB-KW"/>
</dbReference>
<dbReference type="Gene3D" id="3.40.1190.20">
    <property type="match status" value="1"/>
</dbReference>
<comment type="similarity">
    <text evidence="1 6">Belongs to the carbohydrate kinase PfkB family.</text>
</comment>
<organism evidence="8 9">
    <name type="scientific">Virgibacillus salinus</name>
    <dbReference type="NCBI Taxonomy" id="553311"/>
    <lineage>
        <taxon>Bacteria</taxon>
        <taxon>Bacillati</taxon>
        <taxon>Bacillota</taxon>
        <taxon>Bacilli</taxon>
        <taxon>Bacillales</taxon>
        <taxon>Bacillaceae</taxon>
        <taxon>Virgibacillus</taxon>
    </lineage>
</organism>
<evidence type="ECO:0000259" key="7">
    <source>
        <dbReference type="Pfam" id="PF00294"/>
    </source>
</evidence>
<evidence type="ECO:0000256" key="5">
    <source>
        <dbReference type="ARBA" id="ARBA00022840"/>
    </source>
</evidence>
<dbReference type="PRINTS" id="PR00990">
    <property type="entry name" value="RIBOKINASE"/>
</dbReference>
<evidence type="ECO:0000256" key="4">
    <source>
        <dbReference type="ARBA" id="ARBA00022777"/>
    </source>
</evidence>
<dbReference type="PROSITE" id="PS00584">
    <property type="entry name" value="PFKB_KINASES_2"/>
    <property type="match status" value="1"/>
</dbReference>
<evidence type="ECO:0000256" key="3">
    <source>
        <dbReference type="ARBA" id="ARBA00022741"/>
    </source>
</evidence>
<sequence length="322" mass="34986">MEKSLDVVTFGETMVLFEPVQMFPLEYVGQFHKHIGGAESNVSIGLTRLGHKVGWFSKLGNDPFGRYILQFIRGEGIDTSACLQTDEAPTGLLFKEKKSHENLNVFYYRKHSAASLMTPQDLDKSYIANAKFLHVTGITPALSETCEQTVFQVMDIAKKNNTTIVFDPNLRLKLWKAEKARAVLLKMAEQADVILPGLDEGTFLTGETGPEAIAAALNKDGKKTIVVKLGSEGAYYQKGEASGFVRGYPVAQVIDPVGAGDGFAAGIISGMLRNDSLPDTLARANAIGAITVGMHGDVEGLPREDELEQFLDNGSNNSDVNR</sequence>
<dbReference type="InterPro" id="IPR002173">
    <property type="entry name" value="Carboh/pur_kinase_PfkB_CS"/>
</dbReference>
<evidence type="ECO:0000256" key="6">
    <source>
        <dbReference type="RuleBase" id="RU003704"/>
    </source>
</evidence>
<name>A0A1H0YTQ9_9BACI</name>
<dbReference type="RefSeq" id="WP_092491691.1">
    <property type="nucleotide sequence ID" value="NZ_FNKD01000001.1"/>
</dbReference>
<dbReference type="STRING" id="553311.SAMN05216231_0845"/>
<evidence type="ECO:0000313" key="9">
    <source>
        <dbReference type="Proteomes" id="UP000199444"/>
    </source>
</evidence>
<dbReference type="GO" id="GO:0006000">
    <property type="term" value="P:fructose metabolic process"/>
    <property type="evidence" value="ECO:0007669"/>
    <property type="project" value="UniProtKB-ARBA"/>
</dbReference>
<dbReference type="Pfam" id="PF00294">
    <property type="entry name" value="PfkB"/>
    <property type="match status" value="1"/>
</dbReference>
<gene>
    <name evidence="8" type="ORF">SAMN05216231_0845</name>
</gene>
<dbReference type="GO" id="GO:0008865">
    <property type="term" value="F:fructokinase activity"/>
    <property type="evidence" value="ECO:0007669"/>
    <property type="project" value="UniProtKB-ARBA"/>
</dbReference>
<evidence type="ECO:0000256" key="2">
    <source>
        <dbReference type="ARBA" id="ARBA00022679"/>
    </source>
</evidence>
<dbReference type="InterPro" id="IPR050306">
    <property type="entry name" value="PfkB_Carbo_kinase"/>
</dbReference>
<keyword evidence="9" id="KW-1185">Reference proteome</keyword>
<evidence type="ECO:0000256" key="1">
    <source>
        <dbReference type="ARBA" id="ARBA00010688"/>
    </source>
</evidence>
<dbReference type="EMBL" id="FNKD01000001">
    <property type="protein sequence ID" value="SDQ18468.1"/>
    <property type="molecule type" value="Genomic_DNA"/>
</dbReference>
<dbReference type="InterPro" id="IPR002139">
    <property type="entry name" value="Ribo/fructo_kinase"/>
</dbReference>
<keyword evidence="2 6" id="KW-0808">Transferase</keyword>
<evidence type="ECO:0000313" key="8">
    <source>
        <dbReference type="EMBL" id="SDQ18468.1"/>
    </source>
</evidence>
<accession>A0A1H0YTQ9</accession>
<dbReference type="PANTHER" id="PTHR43085">
    <property type="entry name" value="HEXOKINASE FAMILY MEMBER"/>
    <property type="match status" value="1"/>
</dbReference>
<proteinExistence type="inferred from homology"/>